<reference evidence="3" key="1">
    <citation type="journal article" date="2012" name="Proc. Natl. Acad. Sci. U.S.A.">
        <title>Genome sequence of the button mushroom Agaricus bisporus reveals mechanisms governing adaptation to a humic-rich ecological niche.</title>
        <authorList>
            <person name="Morin E."/>
            <person name="Kohler A."/>
            <person name="Baker A.R."/>
            <person name="Foulongne-Oriol M."/>
            <person name="Lombard V."/>
            <person name="Nagy L.G."/>
            <person name="Ohm R.A."/>
            <person name="Patyshakuliyeva A."/>
            <person name="Brun A."/>
            <person name="Aerts A.L."/>
            <person name="Bailey A.M."/>
            <person name="Billette C."/>
            <person name="Coutinho P.M."/>
            <person name="Deakin G."/>
            <person name="Doddapaneni H."/>
            <person name="Floudas D."/>
            <person name="Grimwood J."/>
            <person name="Hilden K."/>
            <person name="Kuees U."/>
            <person name="LaButti K.M."/>
            <person name="Lapidus A."/>
            <person name="Lindquist E.A."/>
            <person name="Lucas S.M."/>
            <person name="Murat C."/>
            <person name="Riley R.W."/>
            <person name="Salamov A.A."/>
            <person name="Schmutz J."/>
            <person name="Subramanian V."/>
            <person name="Woesten H.A.B."/>
            <person name="Xu J."/>
            <person name="Eastwood D.C."/>
            <person name="Foster G.D."/>
            <person name="Sonnenberg A.S."/>
            <person name="Cullen D."/>
            <person name="de Vries R.P."/>
            <person name="Lundell T."/>
            <person name="Hibbett D.S."/>
            <person name="Henrissat B."/>
            <person name="Burton K.S."/>
            <person name="Kerrigan R.W."/>
            <person name="Challen M.P."/>
            <person name="Grigoriev I.V."/>
            <person name="Martin F."/>
        </authorList>
    </citation>
    <scope>NUCLEOTIDE SEQUENCE [LARGE SCALE GENOMIC DNA]</scope>
    <source>
        <strain evidence="3">JB137-S8 / ATCC MYA-4627 / FGSC 10392</strain>
    </source>
</reference>
<protein>
    <submittedName>
        <fullName evidence="2">Uncharacterized protein</fullName>
    </submittedName>
</protein>
<keyword evidence="3" id="KW-1185">Reference proteome</keyword>
<dbReference type="GeneID" id="18826348"/>
<feature type="region of interest" description="Disordered" evidence="1">
    <location>
        <begin position="1"/>
        <end position="26"/>
    </location>
</feature>
<dbReference type="HOGENOM" id="CLU_1510162_0_0_1"/>
<dbReference type="EMBL" id="JH971386">
    <property type="protein sequence ID" value="EKM83182.1"/>
    <property type="molecule type" value="Genomic_DNA"/>
</dbReference>
<gene>
    <name evidence="2" type="ORF">AGABI1DRAFT_125657</name>
</gene>
<organism evidence="2 3">
    <name type="scientific">Agaricus bisporus var. burnettii (strain JB137-S8 / ATCC MYA-4627 / FGSC 10392)</name>
    <name type="common">White button mushroom</name>
    <dbReference type="NCBI Taxonomy" id="597362"/>
    <lineage>
        <taxon>Eukaryota</taxon>
        <taxon>Fungi</taxon>
        <taxon>Dikarya</taxon>
        <taxon>Basidiomycota</taxon>
        <taxon>Agaricomycotina</taxon>
        <taxon>Agaricomycetes</taxon>
        <taxon>Agaricomycetidae</taxon>
        <taxon>Agaricales</taxon>
        <taxon>Agaricineae</taxon>
        <taxon>Agaricaceae</taxon>
        <taxon>Agaricus</taxon>
    </lineage>
</organism>
<dbReference type="Proteomes" id="UP000008493">
    <property type="component" value="Unassembled WGS sequence"/>
</dbReference>
<evidence type="ECO:0000256" key="1">
    <source>
        <dbReference type="SAM" id="MobiDB-lite"/>
    </source>
</evidence>
<dbReference type="KEGG" id="abp:AGABI1DRAFT125657"/>
<dbReference type="RefSeq" id="XP_007326989.1">
    <property type="nucleotide sequence ID" value="XM_007326927.1"/>
</dbReference>
<evidence type="ECO:0000313" key="3">
    <source>
        <dbReference type="Proteomes" id="UP000008493"/>
    </source>
</evidence>
<proteinExistence type="predicted"/>
<sequence>MLPEKSFEPDSANHNGTNGSADDRVRTWRSVSSESLLRYRQSSIITVTPERGLPMPLIRIVGPREPRVRPMNTRIASNKGNKQGWTTPRRFPMKVGTVNNWLMISRSLRDQCSQFAGGVVLAQTANFSAVFPFPVSLDHELVGGPFPSQLKNTFRLAKMLRNREATNQPGFKPSNVFV</sequence>
<evidence type="ECO:0000313" key="2">
    <source>
        <dbReference type="EMBL" id="EKM83182.1"/>
    </source>
</evidence>
<accession>K5XIP6</accession>
<name>K5XIP6_AGABU</name>
<dbReference type="InParanoid" id="K5XIP6"/>
<dbReference type="AlphaFoldDB" id="K5XIP6"/>